<dbReference type="EMBL" id="CP016808">
    <property type="protein sequence ID" value="ANY66740.1"/>
    <property type="molecule type" value="Genomic_DNA"/>
</dbReference>
<name>A0A1B2DG99_9BACL</name>
<dbReference type="AlphaFoldDB" id="A0A1B2DG99"/>
<accession>A0A1B2DG99</accession>
<reference evidence="1" key="1">
    <citation type="submission" date="2016-08" db="EMBL/GenBank/DDBJ databases">
        <title>Complete Genome Seqeunce of Paenibacillus sp. BIHB 4019 from tea rhizoplane.</title>
        <authorList>
            <person name="Thakur R."/>
            <person name="Swarnkar M.K."/>
            <person name="Gulati A."/>
        </authorList>
    </citation>
    <scope>NUCLEOTIDE SEQUENCE [LARGE SCALE GENOMIC DNA]</scope>
    <source>
        <strain evidence="1">BIHB4019</strain>
    </source>
</reference>
<sequence>MSDDEFLRLLDLVRQNDEQATLALIRFFEPEMKRISRFIRMPQEDAVQSMTAELLAFFKEEQEAP</sequence>
<organism evidence="1">
    <name type="scientific">Paenibacillus sp. BIHB 4019</name>
    <dbReference type="NCBI Taxonomy" id="1870819"/>
    <lineage>
        <taxon>Bacteria</taxon>
        <taxon>Bacillati</taxon>
        <taxon>Bacillota</taxon>
        <taxon>Bacilli</taxon>
        <taxon>Bacillales</taxon>
        <taxon>Paenibacillaceae</taxon>
        <taxon>Paenibacillus</taxon>
    </lineage>
</organism>
<evidence type="ECO:0008006" key="2">
    <source>
        <dbReference type="Google" id="ProtNLM"/>
    </source>
</evidence>
<proteinExistence type="predicted"/>
<gene>
    <name evidence="1" type="ORF">BBD42_09890</name>
</gene>
<evidence type="ECO:0000313" key="1">
    <source>
        <dbReference type="EMBL" id="ANY66740.1"/>
    </source>
</evidence>
<protein>
    <recommendedName>
        <fullName evidence="2">Helix-turn-helix conjugative transposon-like domain-containing protein</fullName>
    </recommendedName>
</protein>